<sequence>MVLRRRLAELRHSWRTTHALPVLTVALIVVITVVDLASSPDVHLGPLLVVAPALAASFAGPRLTAGIGAVAVGAEVLIAVLRGGLTTRNHLMQVIALAAISVLVWYLCLRREQRRHEVVRLRSVAEAAQRVLLRPLPRRVGSLRIASFYLAADDEAQIGGDLYALARTDAGIRLIIGDVRGKGLAAIGDAAQLLGAFREGAHRFATLPELAAALEESICRYLAELSPSDADADERFITGIVADLCEDDGVGALTTFGHPPPLLLRDGRVHTLDARRPAPPLGVCQGTGAADYVVDTFTLRTRDILVLYTDGVTEARAPDGTFYPLVERVARWSGLGPEGLLDHLRHDLPAYVGGRLADDAAVVAIERTPALLPGRHRADPADAVSLTAAEPAAEPPGTDPGHRPSTRATFLGRRLYAAPGVGRPAVSKVAR</sequence>
<dbReference type="InterPro" id="IPR001932">
    <property type="entry name" value="PPM-type_phosphatase-like_dom"/>
</dbReference>
<protein>
    <recommendedName>
        <fullName evidence="3">PPM-type phosphatase domain-containing protein</fullName>
    </recommendedName>
</protein>
<organism evidence="4 5">
    <name type="scientific">Embleya hyalina</name>
    <dbReference type="NCBI Taxonomy" id="516124"/>
    <lineage>
        <taxon>Bacteria</taxon>
        <taxon>Bacillati</taxon>
        <taxon>Actinomycetota</taxon>
        <taxon>Actinomycetes</taxon>
        <taxon>Kitasatosporales</taxon>
        <taxon>Streptomycetaceae</taxon>
        <taxon>Embleya</taxon>
    </lineage>
</organism>
<feature type="transmembrane region" description="Helical" evidence="2">
    <location>
        <begin position="67"/>
        <end position="85"/>
    </location>
</feature>
<keyword evidence="2" id="KW-0812">Transmembrane</keyword>
<name>A0A401YD98_9ACTN</name>
<dbReference type="GO" id="GO:0016791">
    <property type="term" value="F:phosphatase activity"/>
    <property type="evidence" value="ECO:0007669"/>
    <property type="project" value="TreeGrafter"/>
</dbReference>
<evidence type="ECO:0000313" key="5">
    <source>
        <dbReference type="Proteomes" id="UP000286931"/>
    </source>
</evidence>
<dbReference type="SMART" id="SM00331">
    <property type="entry name" value="PP2C_SIG"/>
    <property type="match status" value="1"/>
</dbReference>
<evidence type="ECO:0000256" key="1">
    <source>
        <dbReference type="ARBA" id="ARBA00022801"/>
    </source>
</evidence>
<keyword evidence="2" id="KW-1133">Transmembrane helix</keyword>
<evidence type="ECO:0000259" key="3">
    <source>
        <dbReference type="SMART" id="SM00331"/>
    </source>
</evidence>
<dbReference type="PANTHER" id="PTHR43156">
    <property type="entry name" value="STAGE II SPORULATION PROTEIN E-RELATED"/>
    <property type="match status" value="1"/>
</dbReference>
<keyword evidence="5" id="KW-1185">Reference proteome</keyword>
<feature type="domain" description="PPM-type phosphatase" evidence="3">
    <location>
        <begin position="143"/>
        <end position="367"/>
    </location>
</feature>
<dbReference type="Gene3D" id="3.60.40.10">
    <property type="entry name" value="PPM-type phosphatase domain"/>
    <property type="match status" value="1"/>
</dbReference>
<proteinExistence type="predicted"/>
<dbReference type="AlphaFoldDB" id="A0A401YD98"/>
<evidence type="ECO:0000256" key="2">
    <source>
        <dbReference type="SAM" id="Phobius"/>
    </source>
</evidence>
<accession>A0A401YD98</accession>
<gene>
    <name evidence="4" type="ORF">EHYA_00180</name>
</gene>
<keyword evidence="1" id="KW-0378">Hydrolase</keyword>
<feature type="transmembrane region" description="Helical" evidence="2">
    <location>
        <begin position="91"/>
        <end position="109"/>
    </location>
</feature>
<keyword evidence="2" id="KW-0472">Membrane</keyword>
<evidence type="ECO:0000313" key="4">
    <source>
        <dbReference type="EMBL" id="GCD92542.1"/>
    </source>
</evidence>
<dbReference type="EMBL" id="BIFH01000013">
    <property type="protein sequence ID" value="GCD92542.1"/>
    <property type="molecule type" value="Genomic_DNA"/>
</dbReference>
<dbReference type="Proteomes" id="UP000286931">
    <property type="component" value="Unassembled WGS sequence"/>
</dbReference>
<reference evidence="4 5" key="1">
    <citation type="submission" date="2018-12" db="EMBL/GenBank/DDBJ databases">
        <title>Draft genome sequence of Embleya hyalina NBRC 13850T.</title>
        <authorList>
            <person name="Komaki H."/>
            <person name="Hosoyama A."/>
            <person name="Kimura A."/>
            <person name="Ichikawa N."/>
            <person name="Tamura T."/>
        </authorList>
    </citation>
    <scope>NUCLEOTIDE SEQUENCE [LARGE SCALE GENOMIC DNA]</scope>
    <source>
        <strain evidence="4 5">NBRC 13850</strain>
    </source>
</reference>
<comment type="caution">
    <text evidence="4">The sequence shown here is derived from an EMBL/GenBank/DDBJ whole genome shotgun (WGS) entry which is preliminary data.</text>
</comment>
<dbReference type="Pfam" id="PF07228">
    <property type="entry name" value="SpoIIE"/>
    <property type="match status" value="1"/>
</dbReference>
<feature type="transmembrane region" description="Helical" evidence="2">
    <location>
        <begin position="20"/>
        <end position="37"/>
    </location>
</feature>
<dbReference type="InterPro" id="IPR052016">
    <property type="entry name" value="Bact_Sigma-Reg"/>
</dbReference>
<dbReference type="PANTHER" id="PTHR43156:SF2">
    <property type="entry name" value="STAGE II SPORULATION PROTEIN E"/>
    <property type="match status" value="1"/>
</dbReference>
<dbReference type="RefSeq" id="WP_246126374.1">
    <property type="nucleotide sequence ID" value="NZ_BIFH01000013.1"/>
</dbReference>
<dbReference type="InterPro" id="IPR036457">
    <property type="entry name" value="PPM-type-like_dom_sf"/>
</dbReference>